<dbReference type="AlphaFoldDB" id="A0A6J4HJI4"/>
<dbReference type="InterPro" id="IPR032819">
    <property type="entry name" value="TruB_C"/>
</dbReference>
<name>A0A6J4HJI4_9ACTN</name>
<dbReference type="GO" id="GO:0160148">
    <property type="term" value="F:tRNA pseudouridine(55) synthase activity"/>
    <property type="evidence" value="ECO:0007669"/>
    <property type="project" value="UniProtKB-EC"/>
</dbReference>
<keyword evidence="4 5" id="KW-0413">Isomerase</keyword>
<dbReference type="Pfam" id="PF01509">
    <property type="entry name" value="TruB_N"/>
    <property type="match status" value="1"/>
</dbReference>
<evidence type="ECO:0000256" key="5">
    <source>
        <dbReference type="HAMAP-Rule" id="MF_01080"/>
    </source>
</evidence>
<dbReference type="GO" id="GO:0003723">
    <property type="term" value="F:RNA binding"/>
    <property type="evidence" value="ECO:0007669"/>
    <property type="project" value="InterPro"/>
</dbReference>
<reference evidence="8" key="1">
    <citation type="submission" date="2020-02" db="EMBL/GenBank/DDBJ databases">
        <authorList>
            <person name="Meier V. D."/>
        </authorList>
    </citation>
    <scope>NUCLEOTIDE SEQUENCE</scope>
    <source>
        <strain evidence="8">AVDCRST_MAG20</strain>
    </source>
</reference>
<evidence type="ECO:0000313" key="8">
    <source>
        <dbReference type="EMBL" id="CAA9224928.1"/>
    </source>
</evidence>
<evidence type="ECO:0000259" key="6">
    <source>
        <dbReference type="Pfam" id="PF01509"/>
    </source>
</evidence>
<evidence type="ECO:0000256" key="3">
    <source>
        <dbReference type="ARBA" id="ARBA00022694"/>
    </source>
</evidence>
<dbReference type="EMBL" id="CADCSY010000038">
    <property type="protein sequence ID" value="CAA9224928.1"/>
    <property type="molecule type" value="Genomic_DNA"/>
</dbReference>
<protein>
    <recommendedName>
        <fullName evidence="5">tRNA pseudouridine synthase B</fullName>
        <ecNumber evidence="5">5.4.99.25</ecNumber>
    </recommendedName>
    <alternativeName>
        <fullName evidence="5">tRNA pseudouridine(55) synthase</fullName>
        <shortName evidence="5">Psi55 synthase</shortName>
    </alternativeName>
    <alternativeName>
        <fullName evidence="5">tRNA pseudouridylate synthase</fullName>
    </alternativeName>
    <alternativeName>
        <fullName evidence="5">tRNA-uridine isomerase</fullName>
    </alternativeName>
</protein>
<evidence type="ECO:0000256" key="1">
    <source>
        <dbReference type="ARBA" id="ARBA00000385"/>
    </source>
</evidence>
<feature type="domain" description="Pseudouridine synthase II N-terminal" evidence="6">
    <location>
        <begin position="5"/>
        <end position="154"/>
    </location>
</feature>
<keyword evidence="3 5" id="KW-0819">tRNA processing</keyword>
<sequence length="268" mass="28120">MARARRRLGTKKVGHAGTLDPGATGVLLLGVGPATRLLKLLTPLPKSYTCEVVLGTETSTLDDSGTVTARHDMAGVTLDEVRAAAASLTGDILQVPPMVSAIKVAGRRLHELAREGIEVERAARPVTVHRFEVEREVEPGVVAVAVDCSSGTYVRTLAADVGAALGGGAHLRALRRTAVGPFDASRARPVDEAALLPPVDVVAFLDRVEVDGEVAELVRRGRRLVRSGQEVTFEGAGPWAVVDLPTGDLLAVYRSAADQAVPDVVLPV</sequence>
<comment type="catalytic activity">
    <reaction evidence="1 5">
        <text>uridine(55) in tRNA = pseudouridine(55) in tRNA</text>
        <dbReference type="Rhea" id="RHEA:42532"/>
        <dbReference type="Rhea" id="RHEA-COMP:10101"/>
        <dbReference type="Rhea" id="RHEA-COMP:10102"/>
        <dbReference type="ChEBI" id="CHEBI:65314"/>
        <dbReference type="ChEBI" id="CHEBI:65315"/>
        <dbReference type="EC" id="5.4.99.25"/>
    </reaction>
</comment>
<dbReference type="InterPro" id="IPR020103">
    <property type="entry name" value="PsdUridine_synth_cat_dom_sf"/>
</dbReference>
<gene>
    <name evidence="5" type="primary">truB</name>
    <name evidence="8" type="ORF">AVDCRST_MAG20-785</name>
</gene>
<dbReference type="HAMAP" id="MF_01080">
    <property type="entry name" value="TruB_bact"/>
    <property type="match status" value="1"/>
</dbReference>
<dbReference type="SUPFAM" id="SSF55120">
    <property type="entry name" value="Pseudouridine synthase"/>
    <property type="match status" value="1"/>
</dbReference>
<dbReference type="Gene3D" id="3.30.2350.10">
    <property type="entry name" value="Pseudouridine synthase"/>
    <property type="match status" value="1"/>
</dbReference>
<organism evidence="8">
    <name type="scientific">uncultured Acidimicrobiales bacterium</name>
    <dbReference type="NCBI Taxonomy" id="310071"/>
    <lineage>
        <taxon>Bacteria</taxon>
        <taxon>Bacillati</taxon>
        <taxon>Actinomycetota</taxon>
        <taxon>Acidimicrobiia</taxon>
        <taxon>Acidimicrobiales</taxon>
        <taxon>environmental samples</taxon>
    </lineage>
</organism>
<dbReference type="InterPro" id="IPR002501">
    <property type="entry name" value="PsdUridine_synth_N"/>
</dbReference>
<feature type="active site" description="Nucleophile" evidence="5">
    <location>
        <position position="20"/>
    </location>
</feature>
<proteinExistence type="inferred from homology"/>
<comment type="function">
    <text evidence="5">Responsible for synthesis of pseudouridine from uracil-55 in the psi GC loop of transfer RNAs.</text>
</comment>
<evidence type="ECO:0000256" key="4">
    <source>
        <dbReference type="ARBA" id="ARBA00023235"/>
    </source>
</evidence>
<evidence type="ECO:0000256" key="2">
    <source>
        <dbReference type="ARBA" id="ARBA00005642"/>
    </source>
</evidence>
<dbReference type="GO" id="GO:0031119">
    <property type="term" value="P:tRNA pseudouridine synthesis"/>
    <property type="evidence" value="ECO:0007669"/>
    <property type="project" value="UniProtKB-UniRule"/>
</dbReference>
<dbReference type="PANTHER" id="PTHR13767:SF2">
    <property type="entry name" value="PSEUDOURIDYLATE SYNTHASE TRUB1"/>
    <property type="match status" value="1"/>
</dbReference>
<evidence type="ECO:0000259" key="7">
    <source>
        <dbReference type="Pfam" id="PF16198"/>
    </source>
</evidence>
<dbReference type="InterPro" id="IPR014780">
    <property type="entry name" value="tRNA_psdUridine_synth_TruB"/>
</dbReference>
<dbReference type="PANTHER" id="PTHR13767">
    <property type="entry name" value="TRNA-PSEUDOURIDINE SYNTHASE"/>
    <property type="match status" value="1"/>
</dbReference>
<accession>A0A6J4HJI4</accession>
<comment type="similarity">
    <text evidence="2 5">Belongs to the pseudouridine synthase TruB family. Type 1 subfamily.</text>
</comment>
<dbReference type="GO" id="GO:1990481">
    <property type="term" value="P:mRNA pseudouridine synthesis"/>
    <property type="evidence" value="ECO:0007669"/>
    <property type="project" value="TreeGrafter"/>
</dbReference>
<feature type="domain" description="tRNA pseudouridylate synthase B C-terminal" evidence="7">
    <location>
        <begin position="155"/>
        <end position="186"/>
    </location>
</feature>
<dbReference type="Pfam" id="PF16198">
    <property type="entry name" value="TruB_C_2"/>
    <property type="match status" value="1"/>
</dbReference>
<dbReference type="NCBIfam" id="TIGR00431">
    <property type="entry name" value="TruB"/>
    <property type="match status" value="1"/>
</dbReference>
<dbReference type="EC" id="5.4.99.25" evidence="5"/>